<feature type="chain" id="PRO_5017833556" description="Thioredoxin domain-containing protein" evidence="1">
    <location>
        <begin position="19"/>
        <end position="485"/>
    </location>
</feature>
<dbReference type="RefSeq" id="WP_115832805.1">
    <property type="nucleotide sequence ID" value="NZ_QNUL01000020.1"/>
</dbReference>
<protein>
    <recommendedName>
        <fullName evidence="4">Thioredoxin domain-containing protein</fullName>
    </recommendedName>
</protein>
<dbReference type="AlphaFoldDB" id="A0A3D8Y9U4"/>
<dbReference type="InterPro" id="IPR036249">
    <property type="entry name" value="Thioredoxin-like_sf"/>
</dbReference>
<dbReference type="EMBL" id="QNUL01000020">
    <property type="protein sequence ID" value="REA58471.1"/>
    <property type="molecule type" value="Genomic_DNA"/>
</dbReference>
<evidence type="ECO:0000313" key="2">
    <source>
        <dbReference type="EMBL" id="REA58471.1"/>
    </source>
</evidence>
<evidence type="ECO:0008006" key="4">
    <source>
        <dbReference type="Google" id="ProtNLM"/>
    </source>
</evidence>
<proteinExistence type="predicted"/>
<name>A0A3D8Y9U4_9BACT</name>
<gene>
    <name evidence="2" type="ORF">DSL64_20490</name>
</gene>
<dbReference type="Proteomes" id="UP000256373">
    <property type="component" value="Unassembled WGS sequence"/>
</dbReference>
<keyword evidence="3" id="KW-1185">Reference proteome</keyword>
<comment type="caution">
    <text evidence="2">The sequence shown here is derived from an EMBL/GenBank/DDBJ whole genome shotgun (WGS) entry which is preliminary data.</text>
</comment>
<evidence type="ECO:0000256" key="1">
    <source>
        <dbReference type="SAM" id="SignalP"/>
    </source>
</evidence>
<evidence type="ECO:0000313" key="3">
    <source>
        <dbReference type="Proteomes" id="UP000256373"/>
    </source>
</evidence>
<keyword evidence="1" id="KW-0732">Signal</keyword>
<reference evidence="2 3" key="1">
    <citation type="submission" date="2018-07" db="EMBL/GenBank/DDBJ databases">
        <title>Dyadobacter roseus sp. nov., isolated from rose rhizosphere soil.</title>
        <authorList>
            <person name="Chen L."/>
        </authorList>
    </citation>
    <scope>NUCLEOTIDE SEQUENCE [LARGE SCALE GENOMIC DNA]</scope>
    <source>
        <strain evidence="2 3">RS19</strain>
    </source>
</reference>
<sequence>MKRISVLLLTFICLQSFAQNTASVTITTPAKFEAQITLILEDVHFHPNLGIGLSDVELVTVASVNLIEKQSEKVSVAIKEPKMMRLQFSGGGVNKTRMLFIQPGDDLTATFPGNSDATFTGNTAVYQTFLQKHFLENQYQYLPVFGYRPAQIENKAVVQQSDSLKQARLTAYQQFKSSNPNASPAFEAYVNATTQTESAVIKRLIQEKIMRRNRVSRLEPAQQKELEDFTLSEFKVLPDDALLSQSYRDELRNWVSIPSIRKFPLSASTNYEISADALKEIYAASKTRLQAYPKQQAYLLTYWLNYAATAVPNPETAKTLLADYKTTLPQSQYTDYISKLIATKETLKSGAAAPEFTLLSGDSSTVSLSQLKGKPVCLVFAFSIGQHEPALKALEDKYKGKVTFVYTLMTAGIPLHTWKPYATERADTKHLWASEENIDLLKEKYAVDIRYPFAVIDARGNIVERWIPQEFPNNETLDAAIQKAL</sequence>
<dbReference type="SUPFAM" id="SSF52833">
    <property type="entry name" value="Thioredoxin-like"/>
    <property type="match status" value="1"/>
</dbReference>
<dbReference type="Gene3D" id="3.40.30.10">
    <property type="entry name" value="Glutaredoxin"/>
    <property type="match status" value="1"/>
</dbReference>
<dbReference type="OrthoDB" id="909141at2"/>
<feature type="signal peptide" evidence="1">
    <location>
        <begin position="1"/>
        <end position="18"/>
    </location>
</feature>
<organism evidence="2 3">
    <name type="scientific">Dyadobacter luteus</name>
    <dbReference type="NCBI Taxonomy" id="2259619"/>
    <lineage>
        <taxon>Bacteria</taxon>
        <taxon>Pseudomonadati</taxon>
        <taxon>Bacteroidota</taxon>
        <taxon>Cytophagia</taxon>
        <taxon>Cytophagales</taxon>
        <taxon>Spirosomataceae</taxon>
        <taxon>Dyadobacter</taxon>
    </lineage>
</organism>
<accession>A0A3D8Y9U4</accession>